<reference evidence="2 3" key="1">
    <citation type="submission" date="2022-11" db="EMBL/GenBank/DDBJ databases">
        <title>Comparative genomics analysis of Acidithiobacillus ferriphilus.</title>
        <authorList>
            <person name="Ma L."/>
        </authorList>
    </citation>
    <scope>NUCLEOTIDE SEQUENCE [LARGE SCALE GENOMIC DNA]</scope>
    <source>
        <strain evidence="2 3">DY15</strain>
    </source>
</reference>
<dbReference type="Proteomes" id="UP001308776">
    <property type="component" value="Unassembled WGS sequence"/>
</dbReference>
<gene>
    <name evidence="2" type="ORF">OW717_05460</name>
</gene>
<evidence type="ECO:0000256" key="1">
    <source>
        <dbReference type="SAM" id="MobiDB-lite"/>
    </source>
</evidence>
<feature type="compositionally biased region" description="Polar residues" evidence="1">
    <location>
        <begin position="1"/>
        <end position="27"/>
    </location>
</feature>
<keyword evidence="3" id="KW-1185">Reference proteome</keyword>
<evidence type="ECO:0000313" key="3">
    <source>
        <dbReference type="Proteomes" id="UP001308776"/>
    </source>
</evidence>
<sequence length="266" mass="28949">MQSIKQVRPSSTTEHNSGSDNRSQTPKNAGRTMRNNSTARKVTAAATALLLASSHTLASTTDASTSVLNQVRPAHESINDQKWSSAMEHSITEIMRREGATKVAYQISRFSLLAAEDFPNINAPFYDQPRNAPLDLETKAIIALAKHCPIAAQHIMMETPKKWMASSWVFAINNAVFKRISASEHKARKRKWEKAVNGIYDALLASGDAGLAILISQQQAAAACGDEIAYSILGREVRAEMAHAGRRQVLLATRAAQIMAPIVSGE</sequence>
<name>A0ABU6FN75_9PROT</name>
<evidence type="ECO:0008006" key="4">
    <source>
        <dbReference type="Google" id="ProtNLM"/>
    </source>
</evidence>
<comment type="caution">
    <text evidence="2">The sequence shown here is derived from an EMBL/GenBank/DDBJ whole genome shotgun (WGS) entry which is preliminary data.</text>
</comment>
<organism evidence="2 3">
    <name type="scientific">Acidithiobacillus ferriphilus</name>
    <dbReference type="NCBI Taxonomy" id="1689834"/>
    <lineage>
        <taxon>Bacteria</taxon>
        <taxon>Pseudomonadati</taxon>
        <taxon>Pseudomonadota</taxon>
        <taxon>Acidithiobacillia</taxon>
        <taxon>Acidithiobacillales</taxon>
        <taxon>Acidithiobacillaceae</taxon>
        <taxon>Acidithiobacillus</taxon>
    </lineage>
</organism>
<proteinExistence type="predicted"/>
<dbReference type="RefSeq" id="WP_155735178.1">
    <property type="nucleotide sequence ID" value="NZ_CP151687.1"/>
</dbReference>
<accession>A0ABU6FN75</accession>
<feature type="region of interest" description="Disordered" evidence="1">
    <location>
        <begin position="1"/>
        <end position="40"/>
    </location>
</feature>
<dbReference type="EMBL" id="JAQGFR010000122">
    <property type="protein sequence ID" value="MEB8513485.1"/>
    <property type="molecule type" value="Genomic_DNA"/>
</dbReference>
<evidence type="ECO:0000313" key="2">
    <source>
        <dbReference type="EMBL" id="MEB8513485.1"/>
    </source>
</evidence>
<protein>
    <recommendedName>
        <fullName evidence="4">Secreted protein</fullName>
    </recommendedName>
</protein>